<dbReference type="InterPro" id="IPR006342">
    <property type="entry name" value="FkbM_mtfrase"/>
</dbReference>
<proteinExistence type="predicted"/>
<dbReference type="Pfam" id="PF05050">
    <property type="entry name" value="Methyltransf_21"/>
    <property type="match status" value="1"/>
</dbReference>
<reference evidence="2" key="1">
    <citation type="journal article" date="2015" name="Nature">
        <title>Complex archaea that bridge the gap between prokaryotes and eukaryotes.</title>
        <authorList>
            <person name="Spang A."/>
            <person name="Saw J.H."/>
            <person name="Jorgensen S.L."/>
            <person name="Zaremba-Niedzwiedzka K."/>
            <person name="Martijn J."/>
            <person name="Lind A.E."/>
            <person name="van Eijk R."/>
            <person name="Schleper C."/>
            <person name="Guy L."/>
            <person name="Ettema T.J."/>
        </authorList>
    </citation>
    <scope>NUCLEOTIDE SEQUENCE</scope>
</reference>
<protein>
    <recommendedName>
        <fullName evidence="1">Methyltransferase FkbM domain-containing protein</fullName>
    </recommendedName>
</protein>
<dbReference type="NCBIfam" id="TIGR01444">
    <property type="entry name" value="fkbM_fam"/>
    <property type="match status" value="1"/>
</dbReference>
<feature type="domain" description="Methyltransferase FkbM" evidence="1">
    <location>
        <begin position="90"/>
        <end position="245"/>
    </location>
</feature>
<dbReference type="Gene3D" id="3.40.50.150">
    <property type="entry name" value="Vaccinia Virus protein VP39"/>
    <property type="match status" value="1"/>
</dbReference>
<evidence type="ECO:0000313" key="2">
    <source>
        <dbReference type="EMBL" id="KKN12517.1"/>
    </source>
</evidence>
<evidence type="ECO:0000259" key="1">
    <source>
        <dbReference type="Pfam" id="PF05050"/>
    </source>
</evidence>
<dbReference type="EMBL" id="LAZR01004025">
    <property type="protein sequence ID" value="KKN12517.1"/>
    <property type="molecule type" value="Genomic_DNA"/>
</dbReference>
<accession>A0A0F9NKI5</accession>
<comment type="caution">
    <text evidence="2">The sequence shown here is derived from an EMBL/GenBank/DDBJ whole genome shotgun (WGS) entry which is preliminary data.</text>
</comment>
<sequence>MFNNFFNVFYRGIAKPIRDKIKYSRIEIDHIFDINVGGFQFKMTFKDYPLDPYIIERIEGVREPETTIMMKSIVKKGFKVLELGGCYGYFTMILSKCVGSEGKVISVEGTPNTFDILKTNMELNKVENVEIYNYFITKKSKIFFEKNEINPYNAMKRNNSNLILKREYKEVQTIMLSDFLINQIKFIPDFIFMDIEGYEIFVLKDLLQNFITLKRAPIIAFETHEPFYKGKNLAYILQNLSNKGYYIRRARNILLFPNFV</sequence>
<dbReference type="AlphaFoldDB" id="A0A0F9NKI5"/>
<dbReference type="InterPro" id="IPR029063">
    <property type="entry name" value="SAM-dependent_MTases_sf"/>
</dbReference>
<dbReference type="PANTHER" id="PTHR34203:SF15">
    <property type="entry name" value="SLL1173 PROTEIN"/>
    <property type="match status" value="1"/>
</dbReference>
<dbReference type="SUPFAM" id="SSF53335">
    <property type="entry name" value="S-adenosyl-L-methionine-dependent methyltransferases"/>
    <property type="match status" value="1"/>
</dbReference>
<dbReference type="PANTHER" id="PTHR34203">
    <property type="entry name" value="METHYLTRANSFERASE, FKBM FAMILY PROTEIN"/>
    <property type="match status" value="1"/>
</dbReference>
<dbReference type="InterPro" id="IPR052514">
    <property type="entry name" value="SAM-dependent_MTase"/>
</dbReference>
<gene>
    <name evidence="2" type="ORF">LCGC14_1015680</name>
</gene>
<organism evidence="2">
    <name type="scientific">marine sediment metagenome</name>
    <dbReference type="NCBI Taxonomy" id="412755"/>
    <lineage>
        <taxon>unclassified sequences</taxon>
        <taxon>metagenomes</taxon>
        <taxon>ecological metagenomes</taxon>
    </lineage>
</organism>
<name>A0A0F9NKI5_9ZZZZ</name>